<dbReference type="PIRSF" id="PIRSF036710">
    <property type="entry name" value="YphA_Bacsu"/>
    <property type="match status" value="1"/>
</dbReference>
<sequence length="198" mass="23392">MDGIVFYWVMWGIWVWTTFIMGYRPLRFWASFACLIAIIFSGAFIHVNMIKINAAYILFFAVGLGLLRRSSYLKLGYYIIVHLFVMMLYIVYTKYTLYEPAILLKINQWLFFAAIFLVVQLLVKPFKIRLAVIIIGFCQAEWVMSIVLSPKDFIIGDYPFLDRLAFLTFLTISWHFIHRISHQLYQTLNRSSIGRIEK</sequence>
<evidence type="ECO:0000256" key="1">
    <source>
        <dbReference type="SAM" id="Phobius"/>
    </source>
</evidence>
<proteinExistence type="predicted"/>
<dbReference type="InterPro" id="IPR014617">
    <property type="entry name" value="YphA_Bacsu"/>
</dbReference>
<feature type="transmembrane region" description="Helical" evidence="1">
    <location>
        <begin position="160"/>
        <end position="177"/>
    </location>
</feature>
<keyword evidence="1" id="KW-1133">Transmembrane helix</keyword>
<protein>
    <recommendedName>
        <fullName evidence="4">Membrane protein YpjA</fullName>
    </recommendedName>
</protein>
<feature type="transmembrane region" description="Helical" evidence="1">
    <location>
        <begin position="6"/>
        <end position="23"/>
    </location>
</feature>
<keyword evidence="1" id="KW-0472">Membrane</keyword>
<evidence type="ECO:0000313" key="2">
    <source>
        <dbReference type="EMBL" id="MBM7645309.1"/>
    </source>
</evidence>
<dbReference type="Proteomes" id="UP000808914">
    <property type="component" value="Unassembled WGS sequence"/>
</dbReference>
<gene>
    <name evidence="2" type="ORF">JOD45_001520</name>
</gene>
<dbReference type="Pfam" id="PF24124">
    <property type="entry name" value="YphA"/>
    <property type="match status" value="1"/>
</dbReference>
<comment type="caution">
    <text evidence="2">The sequence shown here is derived from an EMBL/GenBank/DDBJ whole genome shotgun (WGS) entry which is preliminary data.</text>
</comment>
<feature type="transmembrane region" description="Helical" evidence="1">
    <location>
        <begin position="52"/>
        <end position="68"/>
    </location>
</feature>
<feature type="transmembrane region" description="Helical" evidence="1">
    <location>
        <begin position="104"/>
        <end position="123"/>
    </location>
</feature>
<keyword evidence="1" id="KW-0812">Transmembrane</keyword>
<keyword evidence="3" id="KW-1185">Reference proteome</keyword>
<dbReference type="EMBL" id="JAFBER010000007">
    <property type="protein sequence ID" value="MBM7645309.1"/>
    <property type="molecule type" value="Genomic_DNA"/>
</dbReference>
<feature type="transmembrane region" description="Helical" evidence="1">
    <location>
        <begin position="130"/>
        <end position="148"/>
    </location>
</feature>
<feature type="transmembrane region" description="Helical" evidence="1">
    <location>
        <begin position="75"/>
        <end position="92"/>
    </location>
</feature>
<evidence type="ECO:0008006" key="4">
    <source>
        <dbReference type="Google" id="ProtNLM"/>
    </source>
</evidence>
<evidence type="ECO:0000313" key="3">
    <source>
        <dbReference type="Proteomes" id="UP000808914"/>
    </source>
</evidence>
<feature type="transmembrane region" description="Helical" evidence="1">
    <location>
        <begin position="28"/>
        <end position="46"/>
    </location>
</feature>
<name>A0ABS2PZ38_9BACL</name>
<dbReference type="RefSeq" id="WP_205003236.1">
    <property type="nucleotide sequence ID" value="NZ_JAFBER010000007.1"/>
</dbReference>
<organism evidence="2 3">
    <name type="scientific">Scopulibacillus daqui</name>
    <dbReference type="NCBI Taxonomy" id="1469162"/>
    <lineage>
        <taxon>Bacteria</taxon>
        <taxon>Bacillati</taxon>
        <taxon>Bacillota</taxon>
        <taxon>Bacilli</taxon>
        <taxon>Bacillales</taxon>
        <taxon>Sporolactobacillaceae</taxon>
        <taxon>Scopulibacillus</taxon>
    </lineage>
</organism>
<accession>A0ABS2PZ38</accession>
<reference evidence="2 3" key="1">
    <citation type="submission" date="2021-01" db="EMBL/GenBank/DDBJ databases">
        <title>Genomic Encyclopedia of Type Strains, Phase IV (KMG-IV): sequencing the most valuable type-strain genomes for metagenomic binning, comparative biology and taxonomic classification.</title>
        <authorList>
            <person name="Goeker M."/>
        </authorList>
    </citation>
    <scope>NUCLEOTIDE SEQUENCE [LARGE SCALE GENOMIC DNA]</scope>
    <source>
        <strain evidence="2 3">DSM 28236</strain>
    </source>
</reference>